<protein>
    <submittedName>
        <fullName evidence="2">Uncharacterized protein</fullName>
    </submittedName>
</protein>
<keyword evidence="1" id="KW-0812">Transmembrane</keyword>
<gene>
    <name evidence="2" type="ordered locus">Curi_c13240</name>
</gene>
<organism evidence="2 3">
    <name type="scientific">Gottschalkia acidurici (strain ATCC 7906 / DSM 604 / BCRC 14475 / CIP 104303 / KCTC 5404 / NCIMB 10678 / 9a)</name>
    <name type="common">Clostridium acidurici</name>
    <dbReference type="NCBI Taxonomy" id="1128398"/>
    <lineage>
        <taxon>Bacteria</taxon>
        <taxon>Bacillati</taxon>
        <taxon>Bacillota</taxon>
        <taxon>Tissierellia</taxon>
        <taxon>Tissierellales</taxon>
        <taxon>Gottschalkiaceae</taxon>
        <taxon>Gottschalkia</taxon>
    </lineage>
</organism>
<dbReference type="eggNOG" id="ENOG5033N08">
    <property type="taxonomic scope" value="Bacteria"/>
</dbReference>
<dbReference type="HOGENOM" id="CLU_1319035_0_0_9"/>
<keyword evidence="1" id="KW-1133">Transmembrane helix</keyword>
<sequence>MSNQYPVNKSLSRRDHCNDNNWGRDDWNHHRDHHKEMCCPQHHCKDECRCNRKIDCEPEKVVFRCRNLQSTNLTTIAVGDLFGIPATTIATISSPDLCCFRRPCVKLEVSGIITVTLAIAALSNMVFRVFKRCGREDEQEIAMFTIGIPIIATPGTSIPFTLTLCDCDDCVSDNCCRYRVTAEVGGLAAIASFSIGQGAISLIAGDQC</sequence>
<dbReference type="Proteomes" id="UP000006094">
    <property type="component" value="Chromosome"/>
</dbReference>
<feature type="transmembrane region" description="Helical" evidence="1">
    <location>
        <begin position="142"/>
        <end position="162"/>
    </location>
</feature>
<dbReference type="AlphaFoldDB" id="K0B038"/>
<dbReference type="Pfam" id="PF14879">
    <property type="entry name" value="DUF4489"/>
    <property type="match status" value="1"/>
</dbReference>
<reference evidence="2 3" key="1">
    <citation type="journal article" date="2012" name="PLoS ONE">
        <title>The purine-utilizing bacterium Clostridium acidurici 9a: a genome-guided metabolic reconsideration.</title>
        <authorList>
            <person name="Hartwich K."/>
            <person name="Poehlein A."/>
            <person name="Daniel R."/>
        </authorList>
    </citation>
    <scope>NUCLEOTIDE SEQUENCE [LARGE SCALE GENOMIC DNA]</scope>
    <source>
        <strain evidence="3">ATCC 7906 / DSM 604 / BCRC 14475 / CIP 104303 / KCTC 5404 / NCIMB 10678 / 9a</strain>
    </source>
</reference>
<keyword evidence="1" id="KW-0472">Membrane</keyword>
<dbReference type="RefSeq" id="WP_014967472.1">
    <property type="nucleotide sequence ID" value="NC_018664.1"/>
</dbReference>
<name>K0B038_GOTA9</name>
<proteinExistence type="predicted"/>
<feature type="transmembrane region" description="Helical" evidence="1">
    <location>
        <begin position="109"/>
        <end position="130"/>
    </location>
</feature>
<evidence type="ECO:0000256" key="1">
    <source>
        <dbReference type="SAM" id="Phobius"/>
    </source>
</evidence>
<dbReference type="InterPro" id="IPR027972">
    <property type="entry name" value="DUF4489"/>
</dbReference>
<evidence type="ECO:0000313" key="3">
    <source>
        <dbReference type="Proteomes" id="UP000006094"/>
    </source>
</evidence>
<keyword evidence="3" id="KW-1185">Reference proteome</keyword>
<dbReference type="KEGG" id="cad:Curi_c13240"/>
<accession>K0B038</accession>
<dbReference type="OrthoDB" id="1912442at2"/>
<evidence type="ECO:0000313" key="2">
    <source>
        <dbReference type="EMBL" id="AFS78335.1"/>
    </source>
</evidence>
<dbReference type="EMBL" id="CP003326">
    <property type="protein sequence ID" value="AFS78335.1"/>
    <property type="molecule type" value="Genomic_DNA"/>
</dbReference>